<protein>
    <submittedName>
        <fullName evidence="7">Cation:dicarboxylase symporter family transporter</fullName>
    </submittedName>
</protein>
<comment type="subcellular location">
    <subcellularLocation>
        <location evidence="1">Membrane</location>
        <topology evidence="1">Multi-pass membrane protein</topology>
    </subcellularLocation>
</comment>
<evidence type="ECO:0000256" key="3">
    <source>
        <dbReference type="ARBA" id="ARBA00022692"/>
    </source>
</evidence>
<keyword evidence="5 6" id="KW-0472">Membrane</keyword>
<gene>
    <name evidence="7" type="ORF">HCZ30_08990</name>
</gene>
<comment type="caution">
    <text evidence="7">The sequence shown here is derived from an EMBL/GenBank/DDBJ whole genome shotgun (WGS) entry which is preliminary data.</text>
</comment>
<dbReference type="InterPro" id="IPR001991">
    <property type="entry name" value="Na-dicarboxylate_symporter"/>
</dbReference>
<keyword evidence="8" id="KW-1185">Reference proteome</keyword>
<proteinExistence type="predicted"/>
<dbReference type="Pfam" id="PF00375">
    <property type="entry name" value="SDF"/>
    <property type="match status" value="1"/>
</dbReference>
<dbReference type="Gene3D" id="1.10.3860.10">
    <property type="entry name" value="Sodium:dicarboxylate symporter"/>
    <property type="match status" value="1"/>
</dbReference>
<feature type="transmembrane region" description="Helical" evidence="6">
    <location>
        <begin position="173"/>
        <end position="192"/>
    </location>
</feature>
<keyword evidence="2" id="KW-0813">Transport</keyword>
<feature type="transmembrane region" description="Helical" evidence="6">
    <location>
        <begin position="52"/>
        <end position="72"/>
    </location>
</feature>
<evidence type="ECO:0000256" key="4">
    <source>
        <dbReference type="ARBA" id="ARBA00022989"/>
    </source>
</evidence>
<dbReference type="PRINTS" id="PR00173">
    <property type="entry name" value="EDTRNSPORT"/>
</dbReference>
<feature type="transmembrane region" description="Helical" evidence="6">
    <location>
        <begin position="21"/>
        <end position="40"/>
    </location>
</feature>
<dbReference type="SUPFAM" id="SSF118215">
    <property type="entry name" value="Proton glutamate symport protein"/>
    <property type="match status" value="1"/>
</dbReference>
<evidence type="ECO:0000256" key="1">
    <source>
        <dbReference type="ARBA" id="ARBA00004141"/>
    </source>
</evidence>
<organism evidence="7 8">
    <name type="scientific">Marivivens donghaensis</name>
    <dbReference type="NCBI Taxonomy" id="1699413"/>
    <lineage>
        <taxon>Bacteria</taxon>
        <taxon>Pseudomonadati</taxon>
        <taxon>Pseudomonadota</taxon>
        <taxon>Alphaproteobacteria</taxon>
        <taxon>Rhodobacterales</taxon>
        <taxon>Paracoccaceae</taxon>
        <taxon>Marivivens group</taxon>
        <taxon>Marivivens</taxon>
    </lineage>
</organism>
<evidence type="ECO:0000256" key="2">
    <source>
        <dbReference type="ARBA" id="ARBA00022448"/>
    </source>
</evidence>
<keyword evidence="3 6" id="KW-0812">Transmembrane</keyword>
<dbReference type="InterPro" id="IPR036458">
    <property type="entry name" value="Na:dicarbo_symporter_sf"/>
</dbReference>
<reference evidence="7 8" key="1">
    <citation type="submission" date="2020-03" db="EMBL/GenBank/DDBJ databases">
        <title>Bacterial isolates of synthetic phycosphere.</title>
        <authorList>
            <person name="Fu H."/>
            <person name="Moran M.A."/>
        </authorList>
    </citation>
    <scope>NUCLEOTIDE SEQUENCE [LARGE SCALE GENOMIC DNA]</scope>
    <source>
        <strain evidence="7 8">HF1</strain>
    </source>
</reference>
<evidence type="ECO:0000256" key="6">
    <source>
        <dbReference type="SAM" id="Phobius"/>
    </source>
</evidence>
<evidence type="ECO:0000313" key="8">
    <source>
        <dbReference type="Proteomes" id="UP000709466"/>
    </source>
</evidence>
<accession>A0ABX0VZ98</accession>
<evidence type="ECO:0000256" key="5">
    <source>
        <dbReference type="ARBA" id="ARBA00023136"/>
    </source>
</evidence>
<dbReference type="Proteomes" id="UP000709466">
    <property type="component" value="Unassembled WGS sequence"/>
</dbReference>
<sequence length="197" mass="21725">MTHEAHNRSPRAKFFRHLGGGPAVVVSAAAGLYAGMRWHWGDLPDQFIEIYIALYRMMALPFLVLTILYAISRIRARGDGHHPGLWAIILLPSAMMIAAASSIIISFMVLKNSEDTVTKGIGPVVAAFEKSATSFNEVSLSSSEDEEHVSILLQTISEFVPDNVFKALSEMDLGQTIIFLIIFAIAVLNIPVMKRER</sequence>
<evidence type="ECO:0000313" key="7">
    <source>
        <dbReference type="EMBL" id="NIY72571.1"/>
    </source>
</evidence>
<dbReference type="EMBL" id="JAATOP010000005">
    <property type="protein sequence ID" value="NIY72571.1"/>
    <property type="molecule type" value="Genomic_DNA"/>
</dbReference>
<keyword evidence="4 6" id="KW-1133">Transmembrane helix</keyword>
<name>A0ABX0VZ98_9RHOB</name>
<feature type="transmembrane region" description="Helical" evidence="6">
    <location>
        <begin position="84"/>
        <end position="110"/>
    </location>
</feature>